<protein>
    <recommendedName>
        <fullName evidence="2">DUF4350 domain-containing protein</fullName>
    </recommendedName>
</protein>
<evidence type="ECO:0000313" key="3">
    <source>
        <dbReference type="EMBL" id="MBP1990892.1"/>
    </source>
</evidence>
<dbReference type="InterPro" id="IPR025646">
    <property type="entry name" value="DUF4350"/>
</dbReference>
<name>A0ABS4ITJ3_9BACL</name>
<accession>A0ABS4ITJ3</accession>
<keyword evidence="4" id="KW-1185">Reference proteome</keyword>
<organism evidence="3 4">
    <name type="scientific">Paenibacillus eucommiae</name>
    <dbReference type="NCBI Taxonomy" id="1355755"/>
    <lineage>
        <taxon>Bacteria</taxon>
        <taxon>Bacillati</taxon>
        <taxon>Bacillota</taxon>
        <taxon>Bacilli</taxon>
        <taxon>Bacillales</taxon>
        <taxon>Paenibacillaceae</taxon>
        <taxon>Paenibacillus</taxon>
    </lineage>
</organism>
<dbReference type="Proteomes" id="UP001519287">
    <property type="component" value="Unassembled WGS sequence"/>
</dbReference>
<evidence type="ECO:0000259" key="2">
    <source>
        <dbReference type="Pfam" id="PF14258"/>
    </source>
</evidence>
<comment type="caution">
    <text evidence="3">The sequence shown here is derived from an EMBL/GenBank/DDBJ whole genome shotgun (WGS) entry which is preliminary data.</text>
</comment>
<gene>
    <name evidence="3" type="ORF">J2Z66_002498</name>
</gene>
<keyword evidence="1" id="KW-1133">Transmembrane helix</keyword>
<reference evidence="3 4" key="1">
    <citation type="submission" date="2021-03" db="EMBL/GenBank/DDBJ databases">
        <title>Genomic Encyclopedia of Type Strains, Phase IV (KMG-IV): sequencing the most valuable type-strain genomes for metagenomic binning, comparative biology and taxonomic classification.</title>
        <authorList>
            <person name="Goeker M."/>
        </authorList>
    </citation>
    <scope>NUCLEOTIDE SEQUENCE [LARGE SCALE GENOMIC DNA]</scope>
    <source>
        <strain evidence="3 4">DSM 26048</strain>
    </source>
</reference>
<proteinExistence type="predicted"/>
<keyword evidence="1" id="KW-0472">Membrane</keyword>
<feature type="transmembrane region" description="Helical" evidence="1">
    <location>
        <begin position="305"/>
        <end position="324"/>
    </location>
</feature>
<sequence length="459" mass="51944">MKRFLLLYMSGRHNCWRRERMIRMRKLNKLHIGLAVSIVLFLCLGYLIVKPERENNPPYLSFSPDADGVKAWRELLESKPGKVREWRLGWGELPPGGGQLLVAVQPGEIAQEQLAEITEWVRQGNDLMVWDQQPYEWAERFPIAIPQNENESGNKNQNEINNETHNQEQAETGLAAGQVRVITQEGITNGQEALKGVVQTSFRLQPADTLPTEQLQQSQQSQQTQFPQQILLSDEQGVLASRVEVGSGSITMVLTPEWLMNGTILSDSHFELVWTLFMDSWDTVWIDETYHGYGTARGLPSIYPAWLKLAGVQLGIALLCWLWLRGKRFGPVYTPRAWTVRRGDETLLAVAGWYERLGYRSEALSHQQLHLRQLLYERWGLSPSATAQQAAQAARVRWPEAQAERLARLLEAAPHNSAQNDAAGGEDVQSGAQRGQVSAKAFVEQTRELGEIIAYLEKE</sequence>
<dbReference type="Pfam" id="PF14258">
    <property type="entry name" value="DUF4350"/>
    <property type="match status" value="1"/>
</dbReference>
<evidence type="ECO:0000256" key="1">
    <source>
        <dbReference type="SAM" id="Phobius"/>
    </source>
</evidence>
<dbReference type="RefSeq" id="WP_209971631.1">
    <property type="nucleotide sequence ID" value="NZ_JAGGLB010000006.1"/>
</dbReference>
<feature type="domain" description="DUF4350" evidence="2">
    <location>
        <begin position="61"/>
        <end position="276"/>
    </location>
</feature>
<evidence type="ECO:0000313" key="4">
    <source>
        <dbReference type="Proteomes" id="UP001519287"/>
    </source>
</evidence>
<keyword evidence="1" id="KW-0812">Transmembrane</keyword>
<dbReference type="EMBL" id="JAGGLB010000006">
    <property type="protein sequence ID" value="MBP1990892.1"/>
    <property type="molecule type" value="Genomic_DNA"/>
</dbReference>